<dbReference type="PANTHER" id="PTHR12001:SF85">
    <property type="entry name" value="SHORT CHAIN ISOPRENYL DIPHOSPHATE SYNTHASE"/>
    <property type="match status" value="1"/>
</dbReference>
<keyword evidence="4" id="KW-0479">Metal-binding</keyword>
<dbReference type="CDD" id="cd00685">
    <property type="entry name" value="Trans_IPPS_HT"/>
    <property type="match status" value="1"/>
</dbReference>
<keyword evidence="5" id="KW-0460">Magnesium</keyword>
<comment type="cofactor">
    <cofactor evidence="1">
        <name>Mg(2+)</name>
        <dbReference type="ChEBI" id="CHEBI:18420"/>
    </cofactor>
</comment>
<evidence type="ECO:0000256" key="4">
    <source>
        <dbReference type="ARBA" id="ARBA00022723"/>
    </source>
</evidence>
<dbReference type="Gene3D" id="1.10.600.10">
    <property type="entry name" value="Farnesyl Diphosphate Synthase"/>
    <property type="match status" value="1"/>
</dbReference>
<dbReference type="SFLD" id="SFLDG01017">
    <property type="entry name" value="Polyprenyl_Transferase_Like"/>
    <property type="match status" value="1"/>
</dbReference>
<dbReference type="Pfam" id="PF00348">
    <property type="entry name" value="polyprenyl_synt"/>
    <property type="match status" value="1"/>
</dbReference>
<reference evidence="7 8" key="1">
    <citation type="submission" date="2013-12" db="EMBL/GenBank/DDBJ databases">
        <title>Comparative genomics of Petrotoga isolates.</title>
        <authorList>
            <person name="Nesbo C.L."/>
            <person name="Charchuk R."/>
            <person name="Chow K."/>
        </authorList>
    </citation>
    <scope>NUCLEOTIDE SEQUENCE [LARGE SCALE GENOMIC DNA]</scope>
    <source>
        <strain evidence="7 8">DSM 13574</strain>
    </source>
</reference>
<dbReference type="OrthoDB" id="9805316at2"/>
<dbReference type="PROSITE" id="PS00723">
    <property type="entry name" value="POLYPRENYL_SYNTHASE_1"/>
    <property type="match status" value="1"/>
</dbReference>
<keyword evidence="3 6" id="KW-0808">Transferase</keyword>
<evidence type="ECO:0000256" key="3">
    <source>
        <dbReference type="ARBA" id="ARBA00022679"/>
    </source>
</evidence>
<evidence type="ECO:0000256" key="2">
    <source>
        <dbReference type="ARBA" id="ARBA00006706"/>
    </source>
</evidence>
<dbReference type="InterPro" id="IPR008949">
    <property type="entry name" value="Isoprenoid_synthase_dom_sf"/>
</dbReference>
<comment type="caution">
    <text evidence="7">The sequence shown here is derived from an EMBL/GenBank/DDBJ whole genome shotgun (WGS) entry which is preliminary data.</text>
</comment>
<comment type="similarity">
    <text evidence="2 6">Belongs to the FPP/GGPP synthase family.</text>
</comment>
<evidence type="ECO:0000313" key="7">
    <source>
        <dbReference type="EMBL" id="PNR95052.1"/>
    </source>
</evidence>
<evidence type="ECO:0000313" key="8">
    <source>
        <dbReference type="Proteomes" id="UP000236434"/>
    </source>
</evidence>
<dbReference type="GO" id="GO:0008299">
    <property type="term" value="P:isoprenoid biosynthetic process"/>
    <property type="evidence" value="ECO:0007669"/>
    <property type="project" value="InterPro"/>
</dbReference>
<dbReference type="EMBL" id="AZRL01000022">
    <property type="protein sequence ID" value="PNR95052.1"/>
    <property type="molecule type" value="Genomic_DNA"/>
</dbReference>
<accession>A0A2K1NWY9</accession>
<evidence type="ECO:0000256" key="1">
    <source>
        <dbReference type="ARBA" id="ARBA00001946"/>
    </source>
</evidence>
<evidence type="ECO:0000256" key="6">
    <source>
        <dbReference type="RuleBase" id="RU004466"/>
    </source>
</evidence>
<dbReference type="Proteomes" id="UP000236434">
    <property type="component" value="Unassembled WGS sequence"/>
</dbReference>
<dbReference type="SFLD" id="SFLDS00005">
    <property type="entry name" value="Isoprenoid_Synthase_Type_I"/>
    <property type="match status" value="1"/>
</dbReference>
<gene>
    <name evidence="7" type="ORF">X929_09365</name>
</gene>
<evidence type="ECO:0000256" key="5">
    <source>
        <dbReference type="ARBA" id="ARBA00022842"/>
    </source>
</evidence>
<organism evidence="7 8">
    <name type="scientific">Petrotoga olearia DSM 13574</name>
    <dbReference type="NCBI Taxonomy" id="1122955"/>
    <lineage>
        <taxon>Bacteria</taxon>
        <taxon>Thermotogati</taxon>
        <taxon>Thermotogota</taxon>
        <taxon>Thermotogae</taxon>
        <taxon>Petrotogales</taxon>
        <taxon>Petrotogaceae</taxon>
        <taxon>Petrotoga</taxon>
    </lineage>
</organism>
<sequence>MEFLKLSEFKNIFDKKIMDFFENLDLENHLKDPLFYYIESGGKRLRPWIIYNFGQIVSVNKKNLLDISIAVEILHSSSLIHDDLPALDNAKLRRGGLANHLKFGEYRAILAGDYGFTLPLQIIANLDNINDRNKLLLMDYFIKTILKLFQGEMEDLIFEKEVRDVSEKEILEMYSKKTGAVFGFCFASPFLLTGEVQLAKKMNTIGTNFGVSFQIFDDLKDLFTTEEEIGKETNKDINKKTLLSFYNYQETQIIADNIYRNVLQELEEINLKELSQILKEVRKTVETR</sequence>
<dbReference type="InterPro" id="IPR000092">
    <property type="entry name" value="Polyprenyl_synt"/>
</dbReference>
<name>A0A2K1NWY9_9BACT</name>
<dbReference type="InterPro" id="IPR033749">
    <property type="entry name" value="Polyprenyl_synt_CS"/>
</dbReference>
<dbReference type="PROSITE" id="PS00444">
    <property type="entry name" value="POLYPRENYL_SYNTHASE_2"/>
    <property type="match status" value="1"/>
</dbReference>
<dbReference type="GO" id="GO:0046872">
    <property type="term" value="F:metal ion binding"/>
    <property type="evidence" value="ECO:0007669"/>
    <property type="project" value="UniProtKB-KW"/>
</dbReference>
<protein>
    <submittedName>
        <fullName evidence="7">Geranyltranstransferase</fullName>
    </submittedName>
</protein>
<dbReference type="PANTHER" id="PTHR12001">
    <property type="entry name" value="GERANYLGERANYL PYROPHOSPHATE SYNTHASE"/>
    <property type="match status" value="1"/>
</dbReference>
<dbReference type="RefSeq" id="WP_103067708.1">
    <property type="nucleotide sequence ID" value="NZ_AZRL01000022.1"/>
</dbReference>
<dbReference type="GO" id="GO:0004659">
    <property type="term" value="F:prenyltransferase activity"/>
    <property type="evidence" value="ECO:0007669"/>
    <property type="project" value="InterPro"/>
</dbReference>
<dbReference type="SUPFAM" id="SSF48576">
    <property type="entry name" value="Terpenoid synthases"/>
    <property type="match status" value="1"/>
</dbReference>
<dbReference type="AlphaFoldDB" id="A0A2K1NWY9"/>
<proteinExistence type="inferred from homology"/>